<proteinExistence type="predicted"/>
<sequence length="194" mass="21355">MKTAASPTSWSLSACIFAALVLVFSAFYIQLSLLGSILALLLLFALGARASFKTLMLLPRFFSQQRLACSGRLALLLASWLALWYLPSSDFAAHVDAGLFHNHYKNEVMQVQNQSPDNCGQTLACYADGGQPPYVFFPYPLHFSFSGQRGVLYVPESAQVPQQERLNKISGAMTCQPLPLREHFFSCAMTAYGG</sequence>
<comment type="caution">
    <text evidence="2">The sequence shown here is derived from an EMBL/GenBank/DDBJ whole genome shotgun (WGS) entry which is preliminary data.</text>
</comment>
<dbReference type="RefSeq" id="WP_186955199.1">
    <property type="nucleotide sequence ID" value="NZ_JACOFX010000011.1"/>
</dbReference>
<organism evidence="2 3">
    <name type="scientific">Undibacterium umbellatum</name>
    <dbReference type="NCBI Taxonomy" id="2762300"/>
    <lineage>
        <taxon>Bacteria</taxon>
        <taxon>Pseudomonadati</taxon>
        <taxon>Pseudomonadota</taxon>
        <taxon>Betaproteobacteria</taxon>
        <taxon>Burkholderiales</taxon>
        <taxon>Oxalobacteraceae</taxon>
        <taxon>Undibacterium</taxon>
    </lineage>
</organism>
<reference evidence="2 3" key="1">
    <citation type="submission" date="2020-08" db="EMBL/GenBank/DDBJ databases">
        <title>Novel species isolated from subtropical streams in China.</title>
        <authorList>
            <person name="Lu H."/>
        </authorList>
    </citation>
    <scope>NUCLEOTIDE SEQUENCE [LARGE SCALE GENOMIC DNA]</scope>
    <source>
        <strain evidence="2 3">NL8W</strain>
    </source>
</reference>
<dbReference type="Proteomes" id="UP000646911">
    <property type="component" value="Unassembled WGS sequence"/>
</dbReference>
<keyword evidence="1" id="KW-1133">Transmembrane helix</keyword>
<keyword evidence="1" id="KW-0812">Transmembrane</keyword>
<feature type="transmembrane region" description="Helical" evidence="1">
    <location>
        <begin position="67"/>
        <end position="86"/>
    </location>
</feature>
<keyword evidence="3" id="KW-1185">Reference proteome</keyword>
<feature type="transmembrane region" description="Helical" evidence="1">
    <location>
        <begin position="12"/>
        <end position="31"/>
    </location>
</feature>
<evidence type="ECO:0000313" key="2">
    <source>
        <dbReference type="EMBL" id="MBC3909680.1"/>
    </source>
</evidence>
<protein>
    <submittedName>
        <fullName evidence="2">Uncharacterized protein</fullName>
    </submittedName>
</protein>
<feature type="transmembrane region" description="Helical" evidence="1">
    <location>
        <begin position="37"/>
        <end position="55"/>
    </location>
</feature>
<evidence type="ECO:0000256" key="1">
    <source>
        <dbReference type="SAM" id="Phobius"/>
    </source>
</evidence>
<accession>A0ABR6ZD50</accession>
<keyword evidence="1" id="KW-0472">Membrane</keyword>
<gene>
    <name evidence="2" type="ORF">H8L47_19115</name>
</gene>
<evidence type="ECO:0000313" key="3">
    <source>
        <dbReference type="Proteomes" id="UP000646911"/>
    </source>
</evidence>
<name>A0ABR6ZD50_9BURK</name>
<dbReference type="EMBL" id="JACOFX010000011">
    <property type="protein sequence ID" value="MBC3909680.1"/>
    <property type="molecule type" value="Genomic_DNA"/>
</dbReference>
<dbReference type="PROSITE" id="PS51257">
    <property type="entry name" value="PROKAR_LIPOPROTEIN"/>
    <property type="match status" value="1"/>
</dbReference>